<dbReference type="PANTHER" id="PTHR24421:SF61">
    <property type="entry name" value="OXYGEN SENSOR HISTIDINE KINASE NREB"/>
    <property type="match status" value="1"/>
</dbReference>
<keyword evidence="5" id="KW-0472">Membrane</keyword>
<dbReference type="CDD" id="cd16917">
    <property type="entry name" value="HATPase_UhpB-NarQ-NarX-like"/>
    <property type="match status" value="1"/>
</dbReference>
<evidence type="ECO:0000259" key="6">
    <source>
        <dbReference type="SMART" id="SM00387"/>
    </source>
</evidence>
<proteinExistence type="predicted"/>
<dbReference type="InterPro" id="IPR050482">
    <property type="entry name" value="Sensor_HK_TwoCompSys"/>
</dbReference>
<reference evidence="7 8" key="1">
    <citation type="submission" date="2021-03" db="EMBL/GenBank/DDBJ databases">
        <title>Sequencing the genomes of 1000 actinobacteria strains.</title>
        <authorList>
            <person name="Klenk H.-P."/>
        </authorList>
    </citation>
    <scope>NUCLEOTIDE SEQUENCE [LARGE SCALE GENOMIC DNA]</scope>
    <source>
        <strain evidence="7 8">DSM 44580</strain>
    </source>
</reference>
<dbReference type="Gene3D" id="3.30.565.10">
    <property type="entry name" value="Histidine kinase-like ATPase, C-terminal domain"/>
    <property type="match status" value="1"/>
</dbReference>
<evidence type="ECO:0000256" key="5">
    <source>
        <dbReference type="SAM" id="Phobius"/>
    </source>
</evidence>
<evidence type="ECO:0000256" key="3">
    <source>
        <dbReference type="ARBA" id="ARBA00023012"/>
    </source>
</evidence>
<dbReference type="EMBL" id="JAGIOO010000001">
    <property type="protein sequence ID" value="MBP2471653.1"/>
    <property type="molecule type" value="Genomic_DNA"/>
</dbReference>
<feature type="region of interest" description="Disordered" evidence="4">
    <location>
        <begin position="352"/>
        <end position="376"/>
    </location>
</feature>
<evidence type="ECO:0000313" key="7">
    <source>
        <dbReference type="EMBL" id="MBP2471653.1"/>
    </source>
</evidence>
<organism evidence="7 8">
    <name type="scientific">Crossiella equi</name>
    <dbReference type="NCBI Taxonomy" id="130796"/>
    <lineage>
        <taxon>Bacteria</taxon>
        <taxon>Bacillati</taxon>
        <taxon>Actinomycetota</taxon>
        <taxon>Actinomycetes</taxon>
        <taxon>Pseudonocardiales</taxon>
        <taxon>Pseudonocardiaceae</taxon>
        <taxon>Crossiella</taxon>
    </lineage>
</organism>
<comment type="caution">
    <text evidence="7">The sequence shown here is derived from an EMBL/GenBank/DDBJ whole genome shotgun (WGS) entry which is preliminary data.</text>
</comment>
<feature type="transmembrane region" description="Helical" evidence="5">
    <location>
        <begin position="102"/>
        <end position="124"/>
    </location>
</feature>
<keyword evidence="8" id="KW-1185">Reference proteome</keyword>
<dbReference type="Proteomes" id="UP001519363">
    <property type="component" value="Unassembled WGS sequence"/>
</dbReference>
<feature type="transmembrane region" description="Helical" evidence="5">
    <location>
        <begin position="51"/>
        <end position="71"/>
    </location>
</feature>
<evidence type="ECO:0000256" key="2">
    <source>
        <dbReference type="ARBA" id="ARBA00022777"/>
    </source>
</evidence>
<dbReference type="GO" id="GO:0016301">
    <property type="term" value="F:kinase activity"/>
    <property type="evidence" value="ECO:0007669"/>
    <property type="project" value="UniProtKB-KW"/>
</dbReference>
<feature type="transmembrane region" description="Helical" evidence="5">
    <location>
        <begin position="136"/>
        <end position="157"/>
    </location>
</feature>
<accession>A0ABS5A4Y9</accession>
<evidence type="ECO:0000313" key="8">
    <source>
        <dbReference type="Proteomes" id="UP001519363"/>
    </source>
</evidence>
<dbReference type="PANTHER" id="PTHR24421">
    <property type="entry name" value="NITRATE/NITRITE SENSOR PROTEIN NARX-RELATED"/>
    <property type="match status" value="1"/>
</dbReference>
<dbReference type="SMART" id="SM00387">
    <property type="entry name" value="HATPase_c"/>
    <property type="match status" value="1"/>
</dbReference>
<name>A0ABS5A4Y9_9PSEU</name>
<gene>
    <name evidence="7" type="ORF">JOF53_000525</name>
</gene>
<dbReference type="RefSeq" id="WP_086788019.1">
    <property type="nucleotide sequence ID" value="NZ_JAGIOO010000001.1"/>
</dbReference>
<keyword evidence="5" id="KW-0812">Transmembrane</keyword>
<sequence>MLTFRWLTLCWLAALALVGGQVTRPWHGGALLCLTLLWTAWLTLAAPRRTLPLLVADLVLAVVLTVGGGWLSPEQQLLTTHPSFAGAYPFAAVAEWGIAHGAWGGALAGGVLALAVPFALLANAVEWDRVLYLQGLHLIGTAGGYVLVGAVVGAAMARLAAVHRYAGQVTERAARLAERQWLVARIHDDVLQRLGVLRRQARDLAEAELVPGREVLVLAEALGRQEEALRGLDQLSGTDADTASVSLRAALDDMATGQAGVPVRLVASGPLPVPAAVAREVAAAVGELLANVAKHAEATQVWITALEEAGGVSVSVRDNGVGFAPERALTRVDALGLRVSVQARLARLGGTTRLTSRPGEGTEVELWLPNPPEEPS</sequence>
<dbReference type="Pfam" id="PF02518">
    <property type="entry name" value="HATPase_c"/>
    <property type="match status" value="1"/>
</dbReference>
<keyword evidence="3" id="KW-0902">Two-component regulatory system</keyword>
<dbReference type="InterPro" id="IPR003594">
    <property type="entry name" value="HATPase_dom"/>
</dbReference>
<feature type="transmembrane region" description="Helical" evidence="5">
    <location>
        <begin position="26"/>
        <end position="44"/>
    </location>
</feature>
<dbReference type="SUPFAM" id="SSF55874">
    <property type="entry name" value="ATPase domain of HSP90 chaperone/DNA topoisomerase II/histidine kinase"/>
    <property type="match status" value="1"/>
</dbReference>
<protein>
    <submittedName>
        <fullName evidence="7">Signal transduction histidine kinase</fullName>
    </submittedName>
</protein>
<evidence type="ECO:0000256" key="1">
    <source>
        <dbReference type="ARBA" id="ARBA00022679"/>
    </source>
</evidence>
<feature type="domain" description="Histidine kinase/HSP90-like ATPase" evidence="6">
    <location>
        <begin position="276"/>
        <end position="372"/>
    </location>
</feature>
<dbReference type="InterPro" id="IPR036890">
    <property type="entry name" value="HATPase_C_sf"/>
</dbReference>
<keyword evidence="5" id="KW-1133">Transmembrane helix</keyword>
<keyword evidence="2 7" id="KW-0418">Kinase</keyword>
<keyword evidence="1" id="KW-0808">Transferase</keyword>
<evidence type="ECO:0000256" key="4">
    <source>
        <dbReference type="SAM" id="MobiDB-lite"/>
    </source>
</evidence>